<keyword evidence="4" id="KW-0479">Metal-binding</keyword>
<keyword evidence="10" id="KW-1185">Reference proteome</keyword>
<dbReference type="AlphaFoldDB" id="A0AAD2CEP7"/>
<dbReference type="PRINTS" id="PR00188">
    <property type="entry name" value="PLANTGLOBIN"/>
</dbReference>
<dbReference type="Proteomes" id="UP001295423">
    <property type="component" value="Unassembled WGS sequence"/>
</dbReference>
<keyword evidence="1 6" id="KW-0813">Transport</keyword>
<feature type="domain" description="Globin" evidence="8">
    <location>
        <begin position="255"/>
        <end position="410"/>
    </location>
</feature>
<evidence type="ECO:0000256" key="2">
    <source>
        <dbReference type="ARBA" id="ARBA00022617"/>
    </source>
</evidence>
<keyword evidence="2 6" id="KW-0349">Heme</keyword>
<dbReference type="PANTHER" id="PTHR46458:SF1">
    <property type="entry name" value="GEO09476P1"/>
    <property type="match status" value="1"/>
</dbReference>
<dbReference type="InterPro" id="IPR009050">
    <property type="entry name" value="Globin-like_sf"/>
</dbReference>
<dbReference type="InterPro" id="IPR050532">
    <property type="entry name" value="Globin-like_OT"/>
</dbReference>
<organism evidence="9 10">
    <name type="scientific">Cylindrotheca closterium</name>
    <dbReference type="NCBI Taxonomy" id="2856"/>
    <lineage>
        <taxon>Eukaryota</taxon>
        <taxon>Sar</taxon>
        <taxon>Stramenopiles</taxon>
        <taxon>Ochrophyta</taxon>
        <taxon>Bacillariophyta</taxon>
        <taxon>Bacillariophyceae</taxon>
        <taxon>Bacillariophycidae</taxon>
        <taxon>Bacillariales</taxon>
        <taxon>Bacillariaceae</taxon>
        <taxon>Cylindrotheca</taxon>
    </lineage>
</organism>
<evidence type="ECO:0000256" key="6">
    <source>
        <dbReference type="RuleBase" id="RU000356"/>
    </source>
</evidence>
<evidence type="ECO:0000256" key="4">
    <source>
        <dbReference type="ARBA" id="ARBA00022723"/>
    </source>
</evidence>
<name>A0AAD2CEP7_9STRA</name>
<dbReference type="PANTHER" id="PTHR46458">
    <property type="entry name" value="BLR2807 PROTEIN"/>
    <property type="match status" value="1"/>
</dbReference>
<comment type="caution">
    <text evidence="9">The sequence shown here is derived from an EMBL/GenBank/DDBJ whole genome shotgun (WGS) entry which is preliminary data.</text>
</comment>
<feature type="domain" description="Globin" evidence="8">
    <location>
        <begin position="1"/>
        <end position="156"/>
    </location>
</feature>
<dbReference type="GO" id="GO:0019825">
    <property type="term" value="F:oxygen binding"/>
    <property type="evidence" value="ECO:0007669"/>
    <property type="project" value="InterPro"/>
</dbReference>
<evidence type="ECO:0000256" key="3">
    <source>
        <dbReference type="ARBA" id="ARBA00022621"/>
    </source>
</evidence>
<protein>
    <recommendedName>
        <fullName evidence="8">Globin domain-containing protein</fullName>
    </recommendedName>
</protein>
<evidence type="ECO:0000313" key="10">
    <source>
        <dbReference type="Proteomes" id="UP001295423"/>
    </source>
</evidence>
<evidence type="ECO:0000256" key="7">
    <source>
        <dbReference type="SAM" id="MobiDB-lite"/>
    </source>
</evidence>
<keyword evidence="5" id="KW-0408">Iron</keyword>
<dbReference type="InterPro" id="IPR012292">
    <property type="entry name" value="Globin/Proto"/>
</dbReference>
<dbReference type="Gene3D" id="1.10.490.10">
    <property type="entry name" value="Globins"/>
    <property type="match status" value="2"/>
</dbReference>
<comment type="similarity">
    <text evidence="6">Belongs to the globin family.</text>
</comment>
<dbReference type="GO" id="GO:0020037">
    <property type="term" value="F:heme binding"/>
    <property type="evidence" value="ECO:0007669"/>
    <property type="project" value="InterPro"/>
</dbReference>
<gene>
    <name evidence="9" type="ORF">CYCCA115_LOCUS2850</name>
</gene>
<proteinExistence type="inferred from homology"/>
<sequence>MEDIDFRVVNAVNDSWDQIKRIPNYDAVAGEILFRKIFEIAPPALNMYSFGSEFVGREGELYKSPAFKAHSSGVVKTLDAAVGMLGPDLEIAAKVLADLGAKHVAYGVLPAHYGIVGEALLHTLETALGDSWTPNVKKGWTVIYAFLSTAMLAGSNRRMDKVHRRKARLAKVNGEPVPTLKDTTARGVSIPGEVLTELEESSALTPAARRRLEDLAECLRTGEDGSESPSTRGPAADDQTETTTSCSSDEEDDAVDVDYSKMVEIVSTSWETVKKMPNCEEVAGVLLFRNIFDIAPQAKDLFAFSALYKNNDEEIFKDPAFLRHARGVVAMLDAAVNLLGPDLEPVTRTLKHLGARHTQYGVVEAHYPIVGEALLKTLETALGDQWTATVKQGWVSIFTFISTTMLNGAEQSISESLEDQLEL</sequence>
<dbReference type="PROSITE" id="PS01033">
    <property type="entry name" value="GLOBIN"/>
    <property type="match status" value="2"/>
</dbReference>
<evidence type="ECO:0000259" key="8">
    <source>
        <dbReference type="PROSITE" id="PS01033"/>
    </source>
</evidence>
<evidence type="ECO:0000313" key="9">
    <source>
        <dbReference type="EMBL" id="CAJ1932465.1"/>
    </source>
</evidence>
<dbReference type="Pfam" id="PF00042">
    <property type="entry name" value="Globin"/>
    <property type="match status" value="2"/>
</dbReference>
<dbReference type="EMBL" id="CAKOGP040000224">
    <property type="protein sequence ID" value="CAJ1932465.1"/>
    <property type="molecule type" value="Genomic_DNA"/>
</dbReference>
<keyword evidence="3 6" id="KW-0561">Oxygen transport</keyword>
<dbReference type="GO" id="GO:0046872">
    <property type="term" value="F:metal ion binding"/>
    <property type="evidence" value="ECO:0007669"/>
    <property type="project" value="UniProtKB-KW"/>
</dbReference>
<dbReference type="GO" id="GO:0005344">
    <property type="term" value="F:oxygen carrier activity"/>
    <property type="evidence" value="ECO:0007669"/>
    <property type="project" value="UniProtKB-KW"/>
</dbReference>
<evidence type="ECO:0000256" key="1">
    <source>
        <dbReference type="ARBA" id="ARBA00022448"/>
    </source>
</evidence>
<dbReference type="SUPFAM" id="SSF46458">
    <property type="entry name" value="Globin-like"/>
    <property type="match status" value="2"/>
</dbReference>
<accession>A0AAD2CEP7</accession>
<feature type="region of interest" description="Disordered" evidence="7">
    <location>
        <begin position="221"/>
        <end position="253"/>
    </location>
</feature>
<dbReference type="InterPro" id="IPR000971">
    <property type="entry name" value="Globin"/>
</dbReference>
<evidence type="ECO:0000256" key="5">
    <source>
        <dbReference type="ARBA" id="ARBA00023004"/>
    </source>
</evidence>
<reference evidence="9" key="1">
    <citation type="submission" date="2023-08" db="EMBL/GenBank/DDBJ databases">
        <authorList>
            <person name="Audoor S."/>
            <person name="Bilcke G."/>
        </authorList>
    </citation>
    <scope>NUCLEOTIDE SEQUENCE</scope>
</reference>